<dbReference type="Proteomes" id="UP000827092">
    <property type="component" value="Unassembled WGS sequence"/>
</dbReference>
<comment type="caution">
    <text evidence="1">The sequence shown here is derived from an EMBL/GenBank/DDBJ whole genome shotgun (WGS) entry which is preliminary data.</text>
</comment>
<keyword evidence="2" id="KW-1185">Reference proteome</keyword>
<protein>
    <submittedName>
        <fullName evidence="1">Uncharacterized protein</fullName>
    </submittedName>
</protein>
<dbReference type="AlphaFoldDB" id="A0AAV6UK77"/>
<name>A0AAV6UK77_9ARAC</name>
<reference evidence="1 2" key="1">
    <citation type="journal article" date="2022" name="Nat. Ecol. Evol.">
        <title>A masculinizing supergene underlies an exaggerated male reproductive morph in a spider.</title>
        <authorList>
            <person name="Hendrickx F."/>
            <person name="De Corte Z."/>
            <person name="Sonet G."/>
            <person name="Van Belleghem S.M."/>
            <person name="Kostlbacher S."/>
            <person name="Vangestel C."/>
        </authorList>
    </citation>
    <scope>NUCLEOTIDE SEQUENCE [LARGE SCALE GENOMIC DNA]</scope>
    <source>
        <strain evidence="1">W744_W776</strain>
    </source>
</reference>
<organism evidence="1 2">
    <name type="scientific">Oedothorax gibbosus</name>
    <dbReference type="NCBI Taxonomy" id="931172"/>
    <lineage>
        <taxon>Eukaryota</taxon>
        <taxon>Metazoa</taxon>
        <taxon>Ecdysozoa</taxon>
        <taxon>Arthropoda</taxon>
        <taxon>Chelicerata</taxon>
        <taxon>Arachnida</taxon>
        <taxon>Araneae</taxon>
        <taxon>Araneomorphae</taxon>
        <taxon>Entelegynae</taxon>
        <taxon>Araneoidea</taxon>
        <taxon>Linyphiidae</taxon>
        <taxon>Erigoninae</taxon>
        <taxon>Oedothorax</taxon>
    </lineage>
</organism>
<sequence length="121" mass="13782">MLCNSVFFSRISQCVILILSPSSLHSCRIYLCYRKEVQLPLSRRVGIRPPILRVKWSLGVFSTLGPQSHLWSGVFARTLLDWVQRKSRGFPGDISDAVTVVVYSQEGKRAVYSPRKEPSDR</sequence>
<evidence type="ECO:0000313" key="1">
    <source>
        <dbReference type="EMBL" id="KAG8184016.1"/>
    </source>
</evidence>
<accession>A0AAV6UK77</accession>
<gene>
    <name evidence="1" type="ORF">JTE90_024473</name>
</gene>
<proteinExistence type="predicted"/>
<evidence type="ECO:0000313" key="2">
    <source>
        <dbReference type="Proteomes" id="UP000827092"/>
    </source>
</evidence>
<dbReference type="EMBL" id="JAFNEN010000391">
    <property type="protein sequence ID" value="KAG8184016.1"/>
    <property type="molecule type" value="Genomic_DNA"/>
</dbReference>